<gene>
    <name evidence="1" type="primary">57</name>
    <name evidence="1" type="ORF">CIRCUM_57</name>
</gene>
<name>A0A0U4JAA1_9CAUD</name>
<keyword evidence="2" id="KW-1185">Reference proteome</keyword>
<dbReference type="GeneID" id="40079012"/>
<accession>A0A0U4JAA1</accession>
<protein>
    <submittedName>
        <fullName evidence="1">Uncharacterized protein</fullName>
    </submittedName>
</protein>
<evidence type="ECO:0000313" key="2">
    <source>
        <dbReference type="Proteomes" id="UP000222527"/>
    </source>
</evidence>
<dbReference type="OrthoDB" id="41077at10239"/>
<sequence>MSIEQMRAKLLEKYPGSKKISTMPDKQVHAVYTRLLSRKQL</sequence>
<dbReference type="KEGG" id="vg:40079012"/>
<organism evidence="1 2">
    <name type="scientific">Arthrobacter phage Circum</name>
    <dbReference type="NCBI Taxonomy" id="1772295"/>
    <lineage>
        <taxon>Viruses</taxon>
        <taxon>Duplodnaviria</taxon>
        <taxon>Heunggongvirae</taxon>
        <taxon>Uroviricota</taxon>
        <taxon>Caudoviricetes</taxon>
        <taxon>Mudcatvirus</taxon>
        <taxon>Mudcatvirus circum</taxon>
    </lineage>
</organism>
<evidence type="ECO:0000313" key="1">
    <source>
        <dbReference type="EMBL" id="ALY08741.1"/>
    </source>
</evidence>
<dbReference type="RefSeq" id="YP_009603146.1">
    <property type="nucleotide sequence ID" value="NC_041948.1"/>
</dbReference>
<dbReference type="EMBL" id="KU160642">
    <property type="protein sequence ID" value="ALY08741.1"/>
    <property type="molecule type" value="Genomic_DNA"/>
</dbReference>
<dbReference type="Proteomes" id="UP000222527">
    <property type="component" value="Segment"/>
</dbReference>
<reference evidence="1 2" key="1">
    <citation type="submission" date="2015-11" db="EMBL/GenBank/DDBJ databases">
        <authorList>
            <person name="Aziz R.M."/>
            <person name="Carl E.L."/>
            <person name="Farooq M.A."/>
            <person name="Gal B."/>
            <person name="Garcia Martinez K."/>
            <person name="Mathew K.J."/>
            <person name="Obando D.J."/>
            <person name="Robinson K.M."/>
            <person name="Robinson M.D."/>
            <person name="Sanders L.M."/>
            <person name="Silva M.P."/>
            <person name="Tasnim L."/>
            <person name="Vo M."/>
            <person name="Vo Q.D."/>
            <person name="Simon S.E."/>
            <person name="Hughes L.E."/>
            <person name="Benjamin R.C."/>
            <person name="Bradley K.W."/>
            <person name="Asai D.J."/>
            <person name="Bowman C.A."/>
            <person name="Russell D.A."/>
            <person name="Pope W.H."/>
            <person name="Jacobs-Sera D."/>
            <person name="Hendrix R.W."/>
            <person name="Hatfull G.F."/>
        </authorList>
    </citation>
    <scope>NUCLEOTIDE SEQUENCE [LARGE SCALE GENOMIC DNA]</scope>
</reference>
<proteinExistence type="predicted"/>